<dbReference type="GO" id="GO:0000287">
    <property type="term" value="F:magnesium ion binding"/>
    <property type="evidence" value="ECO:0007669"/>
    <property type="project" value="TreeGrafter"/>
</dbReference>
<gene>
    <name evidence="2" type="ordered locus">Pnec_0677</name>
</gene>
<dbReference type="Gene3D" id="3.20.20.360">
    <property type="entry name" value="Malate synthase, domain 3"/>
    <property type="match status" value="1"/>
</dbReference>
<dbReference type="Pfam" id="PF20656">
    <property type="entry name" value="MS_N"/>
    <property type="match status" value="1"/>
</dbReference>
<dbReference type="HOGENOM" id="CLU_158471_0_0_4"/>
<proteinExistence type="predicted"/>
<dbReference type="SUPFAM" id="SSF51645">
    <property type="entry name" value="Malate synthase G"/>
    <property type="match status" value="1"/>
</dbReference>
<feature type="domain" description="Malate synthase N-terminal" evidence="1">
    <location>
        <begin position="17"/>
        <end position="77"/>
    </location>
</feature>
<dbReference type="EMBL" id="CP001010">
    <property type="protein sequence ID" value="ACB43913.1"/>
    <property type="molecule type" value="Genomic_DNA"/>
</dbReference>
<name>B1XU86_POLNS</name>
<dbReference type="GO" id="GO:0009436">
    <property type="term" value="P:glyoxylate catabolic process"/>
    <property type="evidence" value="ECO:0007669"/>
    <property type="project" value="TreeGrafter"/>
</dbReference>
<dbReference type="GO" id="GO:0006097">
    <property type="term" value="P:glyoxylate cycle"/>
    <property type="evidence" value="ECO:0007669"/>
    <property type="project" value="InterPro"/>
</dbReference>
<reference evidence="2" key="1">
    <citation type="submission" date="2008-03" db="EMBL/GenBank/DDBJ databases">
        <title>Complete sequence of Polynucleobacter necessarius STIR1.</title>
        <authorList>
            <consortium name="US DOE Joint Genome Institute"/>
            <person name="Copeland A."/>
            <person name="Lucas S."/>
            <person name="Lapidus A."/>
            <person name="Barry K."/>
            <person name="Detter J.C."/>
            <person name="Glavina del Rio T."/>
            <person name="Hammon N."/>
            <person name="Israni S."/>
            <person name="Dalin E."/>
            <person name="Tice H."/>
            <person name="Pitluck S."/>
            <person name="Chain P."/>
            <person name="Malfatti S."/>
            <person name="Shin M."/>
            <person name="Vergez L."/>
            <person name="Schmutz J."/>
            <person name="Larimer F."/>
            <person name="Land M."/>
            <person name="Hauser L."/>
            <person name="Kyrpides N."/>
            <person name="Kim E."/>
            <person name="Hahn M."/>
            <person name="Richardson P."/>
        </authorList>
    </citation>
    <scope>NUCLEOTIDE SEQUENCE [LARGE SCALE GENOMIC DNA]</scope>
    <source>
        <strain evidence="2">STIR1</strain>
    </source>
</reference>
<dbReference type="InterPro" id="IPR006253">
    <property type="entry name" value="Malate_synthG"/>
</dbReference>
<dbReference type="GO" id="GO:0005829">
    <property type="term" value="C:cytosol"/>
    <property type="evidence" value="ECO:0007669"/>
    <property type="project" value="TreeGrafter"/>
</dbReference>
<dbReference type="PANTHER" id="PTHR42739:SF1">
    <property type="entry name" value="MALATE SYNTHASE G"/>
    <property type="match status" value="1"/>
</dbReference>
<dbReference type="STRING" id="452638.Pnec_0677"/>
<accession>B1XU86</accession>
<dbReference type="KEGG" id="pne:Pnec_0677"/>
<dbReference type="InterPro" id="IPR011076">
    <property type="entry name" value="Malate_synth_sf"/>
</dbReference>
<dbReference type="GO" id="GO:0004474">
    <property type="term" value="F:malate synthase activity"/>
    <property type="evidence" value="ECO:0007669"/>
    <property type="project" value="InterPro"/>
</dbReference>
<dbReference type="PANTHER" id="PTHR42739">
    <property type="entry name" value="MALATE SYNTHASE G"/>
    <property type="match status" value="1"/>
</dbReference>
<dbReference type="InterPro" id="IPR046363">
    <property type="entry name" value="MS_N_TIM-barrel_dom"/>
</dbReference>
<protein>
    <submittedName>
        <fullName evidence="2">Malate synthase G</fullName>
    </submittedName>
</protein>
<evidence type="ECO:0000259" key="1">
    <source>
        <dbReference type="Pfam" id="PF20656"/>
    </source>
</evidence>
<sequence length="95" mass="10891">MTARTTCNSLQVATPLYRFIEDKVLPGTGIKSADFWKGFDEIVKDLTPKNEALLAKRDRIQADLDKWHQANPGPIKDMPAYRQFLKQIDYLVINP</sequence>
<organism evidence="2">
    <name type="scientific">Polynucleobacter necessarius subsp. necessarius (strain STIR1)</name>
    <dbReference type="NCBI Taxonomy" id="452638"/>
    <lineage>
        <taxon>Bacteria</taxon>
        <taxon>Pseudomonadati</taxon>
        <taxon>Pseudomonadota</taxon>
        <taxon>Betaproteobacteria</taxon>
        <taxon>Burkholderiales</taxon>
        <taxon>Burkholderiaceae</taxon>
        <taxon>Polynucleobacter</taxon>
    </lineage>
</organism>
<dbReference type="AlphaFoldDB" id="B1XU86"/>
<dbReference type="eggNOG" id="COG2225">
    <property type="taxonomic scope" value="Bacteria"/>
</dbReference>
<evidence type="ECO:0000313" key="2">
    <source>
        <dbReference type="EMBL" id="ACB43913.1"/>
    </source>
</evidence>
<dbReference type="InterPro" id="IPR048356">
    <property type="entry name" value="MS_N"/>
</dbReference>